<dbReference type="InterPro" id="IPR036390">
    <property type="entry name" value="WH_DNA-bd_sf"/>
</dbReference>
<dbReference type="Gene3D" id="1.10.10.10">
    <property type="entry name" value="Winged helix-like DNA-binding domain superfamily/Winged helix DNA-binding domain"/>
    <property type="match status" value="1"/>
</dbReference>
<dbReference type="EMBL" id="CP090958">
    <property type="protein sequence ID" value="WGW10938.1"/>
    <property type="molecule type" value="Genomic_DNA"/>
</dbReference>
<dbReference type="PANTHER" id="PTHR33164">
    <property type="entry name" value="TRANSCRIPTIONAL REGULATOR, MARR FAMILY"/>
    <property type="match status" value="1"/>
</dbReference>
<evidence type="ECO:0000256" key="1">
    <source>
        <dbReference type="SAM" id="MobiDB-lite"/>
    </source>
</evidence>
<name>A0ABY8QPV1_9MICO</name>
<organism evidence="3 4">
    <name type="scientific">Saxibacter everestensis</name>
    <dbReference type="NCBI Taxonomy" id="2909229"/>
    <lineage>
        <taxon>Bacteria</taxon>
        <taxon>Bacillati</taxon>
        <taxon>Actinomycetota</taxon>
        <taxon>Actinomycetes</taxon>
        <taxon>Micrococcales</taxon>
        <taxon>Brevibacteriaceae</taxon>
        <taxon>Saxibacter</taxon>
    </lineage>
</organism>
<dbReference type="InterPro" id="IPR000835">
    <property type="entry name" value="HTH_MarR-typ"/>
</dbReference>
<dbReference type="SMART" id="SM00347">
    <property type="entry name" value="HTH_MARR"/>
    <property type="match status" value="1"/>
</dbReference>
<dbReference type="PANTHER" id="PTHR33164:SF106">
    <property type="entry name" value="TRANSCRIPTIONAL REGULATORY PROTEIN"/>
    <property type="match status" value="1"/>
</dbReference>
<feature type="region of interest" description="Disordered" evidence="1">
    <location>
        <begin position="159"/>
        <end position="180"/>
    </location>
</feature>
<gene>
    <name evidence="3" type="ORF">LWF01_12580</name>
</gene>
<reference evidence="3 4" key="1">
    <citation type="submission" date="2023-05" db="EMBL/GenBank/DDBJ databases">
        <title>Lithophilousrod everest ZFBP1038 complete genpme.</title>
        <authorList>
            <person name="Tian M."/>
        </authorList>
    </citation>
    <scope>NUCLEOTIDE SEQUENCE [LARGE SCALE GENOMIC DNA]</scope>
    <source>
        <strain evidence="3 4">ZFBP1038</strain>
    </source>
</reference>
<sequence length="180" mass="19963">MHTEDDKEVRDQRDRLMEGLRTYGRTYAELGRRFAASLGLHSTDASALLEILAAEERGTPLSPARLSERIALTAGATSSLLNRLEASGHIVRTRVHTDRRVVTLQSTPGMHGVADEFFEPLAGRLNAMMGAYPMELLGQFESFLTELRVTMDTYAQEHTLRDENDGKSADGVDLTRGDSR</sequence>
<dbReference type="SUPFAM" id="SSF46785">
    <property type="entry name" value="Winged helix' DNA-binding domain"/>
    <property type="match status" value="1"/>
</dbReference>
<dbReference type="InterPro" id="IPR039422">
    <property type="entry name" value="MarR/SlyA-like"/>
</dbReference>
<dbReference type="Pfam" id="PF12802">
    <property type="entry name" value="MarR_2"/>
    <property type="match status" value="1"/>
</dbReference>
<proteinExistence type="predicted"/>
<evidence type="ECO:0000313" key="4">
    <source>
        <dbReference type="Proteomes" id="UP001209083"/>
    </source>
</evidence>
<dbReference type="Proteomes" id="UP001209083">
    <property type="component" value="Chromosome"/>
</dbReference>
<dbReference type="InterPro" id="IPR036388">
    <property type="entry name" value="WH-like_DNA-bd_sf"/>
</dbReference>
<dbReference type="RefSeq" id="WP_349637720.1">
    <property type="nucleotide sequence ID" value="NZ_CP090958.1"/>
</dbReference>
<evidence type="ECO:0000313" key="3">
    <source>
        <dbReference type="EMBL" id="WGW10938.1"/>
    </source>
</evidence>
<accession>A0ABY8QPV1</accession>
<protein>
    <submittedName>
        <fullName evidence="3">MarR family transcriptional regulator</fullName>
    </submittedName>
</protein>
<keyword evidence="4" id="KW-1185">Reference proteome</keyword>
<feature type="domain" description="HTH marR-type" evidence="2">
    <location>
        <begin position="33"/>
        <end position="136"/>
    </location>
</feature>
<evidence type="ECO:0000259" key="2">
    <source>
        <dbReference type="SMART" id="SM00347"/>
    </source>
</evidence>